<keyword evidence="3" id="KW-1185">Reference proteome</keyword>
<evidence type="ECO:0000256" key="1">
    <source>
        <dbReference type="SAM" id="Phobius"/>
    </source>
</evidence>
<keyword evidence="1" id="KW-0812">Transmembrane</keyword>
<evidence type="ECO:0000313" key="2">
    <source>
        <dbReference type="EMBL" id="TWF46523.1"/>
    </source>
</evidence>
<accession>A0A561Q827</accession>
<dbReference type="OrthoDB" id="5366025at2"/>
<gene>
    <name evidence="2" type="ORF">FHW37_11492</name>
</gene>
<protein>
    <recommendedName>
        <fullName evidence="4">Thiamine pyrophosphate-binding protein</fullName>
    </recommendedName>
</protein>
<reference evidence="2 3" key="1">
    <citation type="submission" date="2019-06" db="EMBL/GenBank/DDBJ databases">
        <title>Sorghum-associated microbial communities from plants grown in Nebraska, USA.</title>
        <authorList>
            <person name="Schachtman D."/>
        </authorList>
    </citation>
    <scope>NUCLEOTIDE SEQUENCE [LARGE SCALE GENOMIC DNA]</scope>
    <source>
        <strain evidence="2 3">1225</strain>
    </source>
</reference>
<dbReference type="PIRSF" id="PIRSF029505">
    <property type="entry name" value="UCP029505"/>
    <property type="match status" value="1"/>
</dbReference>
<dbReference type="RefSeq" id="WP_145643200.1">
    <property type="nucleotide sequence ID" value="NZ_VIWP01000014.1"/>
</dbReference>
<keyword evidence="1" id="KW-0472">Membrane</keyword>
<name>A0A561Q827_9HYPH</name>
<dbReference type="EMBL" id="VIWP01000014">
    <property type="protein sequence ID" value="TWF46523.1"/>
    <property type="molecule type" value="Genomic_DNA"/>
</dbReference>
<dbReference type="AlphaFoldDB" id="A0A561Q827"/>
<keyword evidence="1" id="KW-1133">Transmembrane helix</keyword>
<comment type="caution">
    <text evidence="2">The sequence shown here is derived from an EMBL/GenBank/DDBJ whole genome shotgun (WGS) entry which is preliminary data.</text>
</comment>
<feature type="transmembrane region" description="Helical" evidence="1">
    <location>
        <begin position="21"/>
        <end position="41"/>
    </location>
</feature>
<dbReference type="InterPro" id="IPR016922">
    <property type="entry name" value="UCP029505"/>
</dbReference>
<evidence type="ECO:0000313" key="3">
    <source>
        <dbReference type="Proteomes" id="UP000320653"/>
    </source>
</evidence>
<sequence length="181" mass="19871">MTEARIKPNPHAGLPGGKRRWPFHLSILLLLMPALLVPNYFRQVALFSGTGGLGERKLGEITIGPWKAQLAEFSVEEPLDQGLAGHIKSFALGLEPESATHVKASYMRVGKPRTLRAAGAIFYGPPYRQLVDLPIPQRTEPGERLWLTMEGWDGSVHQASIALSEASPVTEAWLAKQKGTR</sequence>
<proteinExistence type="predicted"/>
<evidence type="ECO:0008006" key="4">
    <source>
        <dbReference type="Google" id="ProtNLM"/>
    </source>
</evidence>
<organism evidence="2 3">
    <name type="scientific">Neorhizobium alkalisoli</name>
    <dbReference type="NCBI Taxonomy" id="528178"/>
    <lineage>
        <taxon>Bacteria</taxon>
        <taxon>Pseudomonadati</taxon>
        <taxon>Pseudomonadota</taxon>
        <taxon>Alphaproteobacteria</taxon>
        <taxon>Hyphomicrobiales</taxon>
        <taxon>Rhizobiaceae</taxon>
        <taxon>Rhizobium/Agrobacterium group</taxon>
        <taxon>Neorhizobium</taxon>
    </lineage>
</organism>
<dbReference type="Proteomes" id="UP000320653">
    <property type="component" value="Unassembled WGS sequence"/>
</dbReference>